<reference evidence="1 2" key="1">
    <citation type="journal article" date="2016" name="Nat. Commun.">
        <title>Thousands of microbial genomes shed light on interconnected biogeochemical processes in an aquifer system.</title>
        <authorList>
            <person name="Anantharaman K."/>
            <person name="Brown C.T."/>
            <person name="Hug L.A."/>
            <person name="Sharon I."/>
            <person name="Castelle C.J."/>
            <person name="Probst A.J."/>
            <person name="Thomas B.C."/>
            <person name="Singh A."/>
            <person name="Wilkins M.J."/>
            <person name="Karaoz U."/>
            <person name="Brodie E.L."/>
            <person name="Williams K.H."/>
            <person name="Hubbard S.S."/>
            <person name="Banfield J.F."/>
        </authorList>
    </citation>
    <scope>NUCLEOTIDE SEQUENCE [LARGE SCALE GENOMIC DNA]</scope>
</reference>
<dbReference type="AlphaFoldDB" id="A0A1G2PWN3"/>
<protein>
    <recommendedName>
        <fullName evidence="3">DUF3761 domain-containing protein</fullName>
    </recommendedName>
</protein>
<comment type="caution">
    <text evidence="1">The sequence shown here is derived from an EMBL/GenBank/DDBJ whole genome shotgun (WGS) entry which is preliminary data.</text>
</comment>
<dbReference type="EMBL" id="MHSW01000005">
    <property type="protein sequence ID" value="OHA52744.1"/>
    <property type="molecule type" value="Genomic_DNA"/>
</dbReference>
<organism evidence="1 2">
    <name type="scientific">Candidatus Terrybacteria bacterium RIFCSPLOWO2_01_FULL_40_23</name>
    <dbReference type="NCBI Taxonomy" id="1802366"/>
    <lineage>
        <taxon>Bacteria</taxon>
        <taxon>Candidatus Terryibacteriota</taxon>
    </lineage>
</organism>
<sequence>MNITKKILVGVGTFGAILFLFTTVSDPSAYSTQTQQGQVVAPQLQVVAPSVQPSFPPTIVEPEKEVVKVTPPPVDTANLSNDNYYINVDGNNIHSPAYSDNGVPAGASAQCGDGTYSFSQHRSGTCSHHGGVAMWL</sequence>
<name>A0A1G2PWN3_9BACT</name>
<evidence type="ECO:0000313" key="2">
    <source>
        <dbReference type="Proteomes" id="UP000176951"/>
    </source>
</evidence>
<gene>
    <name evidence="1" type="ORF">A3A97_01215</name>
</gene>
<dbReference type="Proteomes" id="UP000176951">
    <property type="component" value="Unassembled WGS sequence"/>
</dbReference>
<proteinExistence type="predicted"/>
<accession>A0A1G2PWN3</accession>
<dbReference type="InterPro" id="IPR022236">
    <property type="entry name" value="DUF3761"/>
</dbReference>
<evidence type="ECO:0000313" key="1">
    <source>
        <dbReference type="EMBL" id="OHA52744.1"/>
    </source>
</evidence>
<dbReference type="Pfam" id="PF12587">
    <property type="entry name" value="DUF3761"/>
    <property type="match status" value="1"/>
</dbReference>
<evidence type="ECO:0008006" key="3">
    <source>
        <dbReference type="Google" id="ProtNLM"/>
    </source>
</evidence>